<feature type="domain" description="Tyrosine specific protein phosphatases" evidence="2">
    <location>
        <begin position="132"/>
        <end position="179"/>
    </location>
</feature>
<accession>A0A6P2BYW7</accession>
<dbReference type="Proteomes" id="UP000460272">
    <property type="component" value="Unassembled WGS sequence"/>
</dbReference>
<reference evidence="3 4" key="1">
    <citation type="submission" date="2018-11" db="EMBL/GenBank/DDBJ databases">
        <title>Trebonia kvetii gen.nov., sp.nov., a novel acidophilic actinobacterium, and proposal of the new actinobacterial family Treboniaceae fam. nov.</title>
        <authorList>
            <person name="Rapoport D."/>
            <person name="Sagova-Mareckova M."/>
            <person name="Sedlacek I."/>
            <person name="Provaznik J."/>
            <person name="Kralova S."/>
            <person name="Pavlinic D."/>
            <person name="Benes V."/>
            <person name="Kopecky J."/>
        </authorList>
    </citation>
    <scope>NUCLEOTIDE SEQUENCE [LARGE SCALE GENOMIC DNA]</scope>
    <source>
        <strain evidence="3 4">15Tr583</strain>
    </source>
</reference>
<dbReference type="EMBL" id="RPFW01000004">
    <property type="protein sequence ID" value="TVZ03411.1"/>
    <property type="molecule type" value="Genomic_DNA"/>
</dbReference>
<dbReference type="Pfam" id="PF13350">
    <property type="entry name" value="Y_phosphatase3"/>
    <property type="match status" value="1"/>
</dbReference>
<organism evidence="3 4">
    <name type="scientific">Trebonia kvetii</name>
    <dbReference type="NCBI Taxonomy" id="2480626"/>
    <lineage>
        <taxon>Bacteria</taxon>
        <taxon>Bacillati</taxon>
        <taxon>Actinomycetota</taxon>
        <taxon>Actinomycetes</taxon>
        <taxon>Streptosporangiales</taxon>
        <taxon>Treboniaceae</taxon>
        <taxon>Trebonia</taxon>
    </lineage>
</organism>
<dbReference type="InterPro" id="IPR026893">
    <property type="entry name" value="Tyr/Ser_Pase_IphP-type"/>
</dbReference>
<evidence type="ECO:0000259" key="2">
    <source>
        <dbReference type="PROSITE" id="PS50056"/>
    </source>
</evidence>
<dbReference type="OrthoDB" id="1188001at2"/>
<evidence type="ECO:0000256" key="1">
    <source>
        <dbReference type="ARBA" id="ARBA00009580"/>
    </source>
</evidence>
<dbReference type="PANTHER" id="PTHR31126">
    <property type="entry name" value="TYROSINE-PROTEIN PHOSPHATASE"/>
    <property type="match status" value="1"/>
</dbReference>
<protein>
    <submittedName>
        <fullName evidence="3">Tyrosine-protein phosphatase</fullName>
    </submittedName>
</protein>
<dbReference type="PROSITE" id="PS50056">
    <property type="entry name" value="TYR_PHOSPHATASE_2"/>
    <property type="match status" value="1"/>
</dbReference>
<comment type="similarity">
    <text evidence="1">Belongs to the protein-tyrosine phosphatase family.</text>
</comment>
<comment type="caution">
    <text evidence="3">The sequence shown here is derived from an EMBL/GenBank/DDBJ whole genome shotgun (WGS) entry which is preliminary data.</text>
</comment>
<dbReference type="SUPFAM" id="SSF52799">
    <property type="entry name" value="(Phosphotyrosine protein) phosphatases II"/>
    <property type="match status" value="1"/>
</dbReference>
<evidence type="ECO:0000313" key="4">
    <source>
        <dbReference type="Proteomes" id="UP000460272"/>
    </source>
</evidence>
<dbReference type="Gene3D" id="3.90.190.10">
    <property type="entry name" value="Protein tyrosine phosphatase superfamily"/>
    <property type="match status" value="1"/>
</dbReference>
<proteinExistence type="inferred from homology"/>
<dbReference type="InterPro" id="IPR016130">
    <property type="entry name" value="Tyr_Pase_AS"/>
</dbReference>
<dbReference type="AlphaFoldDB" id="A0A6P2BYW7"/>
<dbReference type="RefSeq" id="WP_145856152.1">
    <property type="nucleotide sequence ID" value="NZ_RPFW01000004.1"/>
</dbReference>
<keyword evidence="4" id="KW-1185">Reference proteome</keyword>
<dbReference type="InterPro" id="IPR029021">
    <property type="entry name" value="Prot-tyrosine_phosphatase-like"/>
</dbReference>
<dbReference type="PANTHER" id="PTHR31126:SF1">
    <property type="entry name" value="TYROSINE SPECIFIC PROTEIN PHOSPHATASES DOMAIN-CONTAINING PROTEIN"/>
    <property type="match status" value="1"/>
</dbReference>
<sequence length="258" mass="27757">MAWIELEGAVNARDLGGLPTIDGGSTVHSRLLRSENLQELTPGDVSRLVEELGVTTVVDLRSTNEVTIEGPAPLDALSGVRHAHHPVLKEFLDVSDTLKAALLTESVEADRERYPDDPMCGHYLGYLENRPEEVVGALRTIATAPGAAIVHCAAGKDRTGVVVALALTIAGVEPEAIVDDYMATDDRLEAIVERLSRSRMYAGDITSRPVKAHAPRAETMKAFLEQLTVRYGGIDAWLTANGFGAAEVATLRARLRQA</sequence>
<name>A0A6P2BYW7_9ACTN</name>
<dbReference type="PROSITE" id="PS00383">
    <property type="entry name" value="TYR_PHOSPHATASE_1"/>
    <property type="match status" value="1"/>
</dbReference>
<dbReference type="InterPro" id="IPR000387">
    <property type="entry name" value="Tyr_Pase_dom"/>
</dbReference>
<gene>
    <name evidence="3" type="ORF">EAS64_23735</name>
</gene>
<dbReference type="GO" id="GO:0004721">
    <property type="term" value="F:phosphoprotein phosphatase activity"/>
    <property type="evidence" value="ECO:0007669"/>
    <property type="project" value="InterPro"/>
</dbReference>
<evidence type="ECO:0000313" key="3">
    <source>
        <dbReference type="EMBL" id="TVZ03411.1"/>
    </source>
</evidence>